<dbReference type="PROSITE" id="PS50234">
    <property type="entry name" value="VWFA"/>
    <property type="match status" value="1"/>
</dbReference>
<dbReference type="AlphaFoldDB" id="A0A8S1UD87"/>
<proteinExistence type="predicted"/>
<evidence type="ECO:0000313" key="10">
    <source>
        <dbReference type="Proteomes" id="UP000689195"/>
    </source>
</evidence>
<evidence type="ECO:0000256" key="3">
    <source>
        <dbReference type="ARBA" id="ARBA00022741"/>
    </source>
</evidence>
<name>A0A8S1UD87_9CILI</name>
<dbReference type="OrthoDB" id="10069349at2759"/>
<accession>A0A8S1UD87</accession>
<dbReference type="EC" id="2.3.2.23" evidence="1"/>
<sequence>MNSNQSLILRVTFGEFKQKLIIDDHQKSIIDLKNEISKQFLENGINIDQNKVLLQDEDGFILNESETIYNLLKTNDIVKVVQQEEKQNIVIQQQQKQIETQECQQEQLQQNINQNNDPVEAIVVLFDISGSMKGNYFKEDQLSRIGAVNAFFSAFADKTLAFEFNHIVKLVWFQSFIVDKCEFTNDFNTFIKLVDDASPGGGTKCYDAIDYAIEQLKEIKKKYPNIILRILALTDGDDNQSKENPQSLISKIFENQIIIDSFVVNNDCVGLKTLTHATNGRCYCPQTLAEGMSLFEIESILSISHREKQEYPKEMLDLNSLQNKPFDTEAMKVISMDVQKTAVMKKEEILKKMSQMQNPTQNSGSTSQGINNQTRILKELQEVTVQGDKLNFKCYPTANDMKTWKVLLYGLKGTVYEGGLYILSYIFPQNYPFRPPKVQFITKLYHPNVSRGGSICLDIINNSWSPALTIIQVLNSVSEMLQNPNADDALDCNIAAIYKHEPELFKQNALKEKLEVASPSEDNLLADILGAIDANSQDYIDTKKELQTWLEQQKQN</sequence>
<evidence type="ECO:0000259" key="8">
    <source>
        <dbReference type="PROSITE" id="PS50234"/>
    </source>
</evidence>
<dbReference type="SMART" id="SM00212">
    <property type="entry name" value="UBCc"/>
    <property type="match status" value="1"/>
</dbReference>
<dbReference type="FunFam" id="3.10.110.10:FF:000060">
    <property type="entry name" value="Ubiquitin conjugating enzyme (UbcB)"/>
    <property type="match status" value="1"/>
</dbReference>
<feature type="domain" description="UBC core" evidence="7">
    <location>
        <begin position="371"/>
        <end position="518"/>
    </location>
</feature>
<feature type="active site" description="Glycyl thioester intermediate" evidence="6">
    <location>
        <position position="456"/>
    </location>
</feature>
<dbReference type="EMBL" id="CAJJDO010000038">
    <property type="protein sequence ID" value="CAD8162865.1"/>
    <property type="molecule type" value="Genomic_DNA"/>
</dbReference>
<dbReference type="InterPro" id="IPR002035">
    <property type="entry name" value="VWF_A"/>
</dbReference>
<evidence type="ECO:0000259" key="7">
    <source>
        <dbReference type="PROSITE" id="PS50127"/>
    </source>
</evidence>
<evidence type="ECO:0000256" key="6">
    <source>
        <dbReference type="PROSITE-ProRule" id="PRU10133"/>
    </source>
</evidence>
<dbReference type="InterPro" id="IPR000608">
    <property type="entry name" value="UBC"/>
</dbReference>
<keyword evidence="5" id="KW-0067">ATP-binding</keyword>
<dbReference type="CDD" id="cd00198">
    <property type="entry name" value="vWFA"/>
    <property type="match status" value="1"/>
</dbReference>
<evidence type="ECO:0000256" key="4">
    <source>
        <dbReference type="ARBA" id="ARBA00022786"/>
    </source>
</evidence>
<dbReference type="GO" id="GO:0005524">
    <property type="term" value="F:ATP binding"/>
    <property type="evidence" value="ECO:0007669"/>
    <property type="project" value="UniProtKB-KW"/>
</dbReference>
<protein>
    <recommendedName>
        <fullName evidence="1">E2 ubiquitin-conjugating enzyme</fullName>
        <ecNumber evidence="1">2.3.2.23</ecNumber>
    </recommendedName>
</protein>
<evidence type="ECO:0000256" key="5">
    <source>
        <dbReference type="ARBA" id="ARBA00022840"/>
    </source>
</evidence>
<comment type="caution">
    <text evidence="9">The sequence shown here is derived from an EMBL/GenBank/DDBJ whole genome shotgun (WGS) entry which is preliminary data.</text>
</comment>
<dbReference type="InterPro" id="IPR023313">
    <property type="entry name" value="UBQ-conjugating_AS"/>
</dbReference>
<keyword evidence="3" id="KW-0547">Nucleotide-binding</keyword>
<dbReference type="GO" id="GO:0061631">
    <property type="term" value="F:ubiquitin conjugating enzyme activity"/>
    <property type="evidence" value="ECO:0007669"/>
    <property type="project" value="UniProtKB-EC"/>
</dbReference>
<dbReference type="FunFam" id="3.40.50.410:FF:000111">
    <property type="entry name" value="Uncharacterized protein"/>
    <property type="match status" value="1"/>
</dbReference>
<keyword evidence="10" id="KW-1185">Reference proteome</keyword>
<dbReference type="Proteomes" id="UP000689195">
    <property type="component" value="Unassembled WGS sequence"/>
</dbReference>
<dbReference type="Pfam" id="PF00179">
    <property type="entry name" value="UQ_con"/>
    <property type="match status" value="1"/>
</dbReference>
<keyword evidence="2" id="KW-0808">Transferase</keyword>
<gene>
    <name evidence="9" type="ORF">PPENT_87.1.T0380281</name>
</gene>
<evidence type="ECO:0000313" key="9">
    <source>
        <dbReference type="EMBL" id="CAD8162865.1"/>
    </source>
</evidence>
<dbReference type="PROSITE" id="PS00183">
    <property type="entry name" value="UBC_1"/>
    <property type="match status" value="1"/>
</dbReference>
<dbReference type="Pfam" id="PF00092">
    <property type="entry name" value="VWA"/>
    <property type="match status" value="1"/>
</dbReference>
<keyword evidence="4" id="KW-0833">Ubl conjugation pathway</keyword>
<dbReference type="PROSITE" id="PS50127">
    <property type="entry name" value="UBC_2"/>
    <property type="match status" value="1"/>
</dbReference>
<evidence type="ECO:0000256" key="1">
    <source>
        <dbReference type="ARBA" id="ARBA00012486"/>
    </source>
</evidence>
<feature type="domain" description="VWFA" evidence="8">
    <location>
        <begin position="121"/>
        <end position="315"/>
    </location>
</feature>
<reference evidence="9" key="1">
    <citation type="submission" date="2021-01" db="EMBL/GenBank/DDBJ databases">
        <authorList>
            <consortium name="Genoscope - CEA"/>
            <person name="William W."/>
        </authorList>
    </citation>
    <scope>NUCLEOTIDE SEQUENCE</scope>
</reference>
<dbReference type="PANTHER" id="PTHR24068">
    <property type="entry name" value="UBIQUITIN-CONJUGATING ENZYME E2"/>
    <property type="match status" value="1"/>
</dbReference>
<organism evidence="9 10">
    <name type="scientific">Paramecium pentaurelia</name>
    <dbReference type="NCBI Taxonomy" id="43138"/>
    <lineage>
        <taxon>Eukaryota</taxon>
        <taxon>Sar</taxon>
        <taxon>Alveolata</taxon>
        <taxon>Ciliophora</taxon>
        <taxon>Intramacronucleata</taxon>
        <taxon>Oligohymenophorea</taxon>
        <taxon>Peniculida</taxon>
        <taxon>Parameciidae</taxon>
        <taxon>Paramecium</taxon>
    </lineage>
</organism>
<evidence type="ECO:0000256" key="2">
    <source>
        <dbReference type="ARBA" id="ARBA00022679"/>
    </source>
</evidence>